<dbReference type="Gene3D" id="3.40.50.150">
    <property type="entry name" value="Vaccinia Virus protein VP39"/>
    <property type="match status" value="1"/>
</dbReference>
<dbReference type="CDD" id="cd02440">
    <property type="entry name" value="AdoMet_MTases"/>
    <property type="match status" value="1"/>
</dbReference>
<dbReference type="Pfam" id="PF13489">
    <property type="entry name" value="Methyltransf_23"/>
    <property type="match status" value="1"/>
</dbReference>
<evidence type="ECO:0000313" key="2">
    <source>
        <dbReference type="EMBL" id="OGK74211.1"/>
    </source>
</evidence>
<feature type="transmembrane region" description="Helical" evidence="1">
    <location>
        <begin position="248"/>
        <end position="270"/>
    </location>
</feature>
<evidence type="ECO:0000256" key="1">
    <source>
        <dbReference type="SAM" id="Phobius"/>
    </source>
</evidence>
<accession>A0A1F7L277</accession>
<keyword evidence="1" id="KW-1133">Transmembrane helix</keyword>
<dbReference type="AlphaFoldDB" id="A0A1F7L277"/>
<keyword evidence="1" id="KW-0812">Transmembrane</keyword>
<dbReference type="EMBL" id="MGBR01000001">
    <property type="protein sequence ID" value="OGK74211.1"/>
    <property type="molecule type" value="Genomic_DNA"/>
</dbReference>
<evidence type="ECO:0008006" key="4">
    <source>
        <dbReference type="Google" id="ProtNLM"/>
    </source>
</evidence>
<keyword evidence="1" id="KW-0472">Membrane</keyword>
<dbReference type="PANTHER" id="PTHR43861">
    <property type="entry name" value="TRANS-ACONITATE 2-METHYLTRANSFERASE-RELATED"/>
    <property type="match status" value="1"/>
</dbReference>
<reference evidence="2 3" key="1">
    <citation type="journal article" date="2016" name="Nat. Commun.">
        <title>Thousands of microbial genomes shed light on interconnected biogeochemical processes in an aquifer system.</title>
        <authorList>
            <person name="Anantharaman K."/>
            <person name="Brown C.T."/>
            <person name="Hug L.A."/>
            <person name="Sharon I."/>
            <person name="Castelle C.J."/>
            <person name="Probst A.J."/>
            <person name="Thomas B.C."/>
            <person name="Singh A."/>
            <person name="Wilkins M.J."/>
            <person name="Karaoz U."/>
            <person name="Brodie E.L."/>
            <person name="Williams K.H."/>
            <person name="Hubbard S.S."/>
            <person name="Banfield J.F."/>
        </authorList>
    </citation>
    <scope>NUCLEOTIDE SEQUENCE [LARGE SCALE GENOMIC DNA]</scope>
</reference>
<gene>
    <name evidence="2" type="ORF">A3K52_05600</name>
</gene>
<sequence length="274" mass="32410">MIRSSCVCRKKSLFNEYILYKNETVFKDYEGTIIGICERCKLLKTFPSKKNKKFDPSITKIQDYESRKKEFKRLFEPLVKTVQSYAPKKGSVLDVGCSSGILLALLKSKGFNVFGIEPNKKAYLAAKRKLKKNIYHGTLRSRIVKYHKTYDCIIYNHVLEHIPDINKEFVLIRKMLKKGGTLIVGTPNTDNIIFKIRKKYWESLLPNEHVWHFNTKYLMQYLYENKYEVVFLRFEDDERKQYPLIKKIYFNILSLLNKIFFTGEAVLIIAKKKE</sequence>
<organism evidence="2 3">
    <name type="scientific">Candidatus Roizmanbacteria bacterium RIFOXYD1_FULL_38_12</name>
    <dbReference type="NCBI Taxonomy" id="1802093"/>
    <lineage>
        <taxon>Bacteria</taxon>
        <taxon>Candidatus Roizmaniibacteriota</taxon>
    </lineage>
</organism>
<evidence type="ECO:0000313" key="3">
    <source>
        <dbReference type="Proteomes" id="UP000177050"/>
    </source>
</evidence>
<protein>
    <recommendedName>
        <fullName evidence="4">Methyltransferase type 11 domain-containing protein</fullName>
    </recommendedName>
</protein>
<dbReference type="InterPro" id="IPR029063">
    <property type="entry name" value="SAM-dependent_MTases_sf"/>
</dbReference>
<proteinExistence type="predicted"/>
<comment type="caution">
    <text evidence="2">The sequence shown here is derived from an EMBL/GenBank/DDBJ whole genome shotgun (WGS) entry which is preliminary data.</text>
</comment>
<dbReference type="SUPFAM" id="SSF53335">
    <property type="entry name" value="S-adenosyl-L-methionine-dependent methyltransferases"/>
    <property type="match status" value="1"/>
</dbReference>
<dbReference type="Proteomes" id="UP000177050">
    <property type="component" value="Unassembled WGS sequence"/>
</dbReference>
<name>A0A1F7L277_9BACT</name>